<dbReference type="GO" id="GO:0005886">
    <property type="term" value="C:plasma membrane"/>
    <property type="evidence" value="ECO:0007669"/>
    <property type="project" value="UniProtKB-SubCell"/>
</dbReference>
<accession>A0A249KA50</accession>
<evidence type="ECO:0000256" key="2">
    <source>
        <dbReference type="ARBA" id="ARBA00022475"/>
    </source>
</evidence>
<keyword evidence="5 6" id="KW-0472">Membrane</keyword>
<keyword evidence="2" id="KW-1003">Cell membrane</keyword>
<feature type="transmembrane region" description="Helical" evidence="6">
    <location>
        <begin position="174"/>
        <end position="197"/>
    </location>
</feature>
<dbReference type="RefSeq" id="WP_041888022.1">
    <property type="nucleotide sequence ID" value="NZ_CP016771.1"/>
</dbReference>
<dbReference type="EMBL" id="CP016771">
    <property type="protein sequence ID" value="ASY13674.1"/>
    <property type="molecule type" value="Genomic_DNA"/>
</dbReference>
<evidence type="ECO:0000313" key="8">
    <source>
        <dbReference type="EMBL" id="ASY13674.1"/>
    </source>
</evidence>
<evidence type="ECO:0000256" key="1">
    <source>
        <dbReference type="ARBA" id="ARBA00004651"/>
    </source>
</evidence>
<keyword evidence="4 6" id="KW-1133">Transmembrane helix</keyword>
<keyword evidence="3 6" id="KW-0812">Transmembrane</keyword>
<evidence type="ECO:0000256" key="4">
    <source>
        <dbReference type="ARBA" id="ARBA00022989"/>
    </source>
</evidence>
<dbReference type="KEGG" id="nhi:B1s21160_05040"/>
<dbReference type="InterPro" id="IPR018076">
    <property type="entry name" value="T2SS_GspF_dom"/>
</dbReference>
<organism evidence="8 9">
    <name type="scientific">Candidatus Nanopelagicus hibericus</name>
    <dbReference type="NCBI Taxonomy" id="1884915"/>
    <lineage>
        <taxon>Bacteria</taxon>
        <taxon>Bacillati</taxon>
        <taxon>Actinomycetota</taxon>
        <taxon>Actinomycetes</taxon>
        <taxon>Candidatus Nanopelagicales</taxon>
        <taxon>Candidatus Nanopelagicaceae</taxon>
        <taxon>Candidatus Nanopelagicus</taxon>
    </lineage>
</organism>
<dbReference type="AlphaFoldDB" id="A0A249KA50"/>
<dbReference type="OrthoDB" id="5185234at2"/>
<evidence type="ECO:0000259" key="7">
    <source>
        <dbReference type="Pfam" id="PF00482"/>
    </source>
</evidence>
<dbReference type="PANTHER" id="PTHR35007">
    <property type="entry name" value="INTEGRAL MEMBRANE PROTEIN-RELATED"/>
    <property type="match status" value="1"/>
</dbReference>
<reference evidence="8 9" key="1">
    <citation type="submission" date="2016-07" db="EMBL/GenBank/DDBJ databases">
        <title>High microdiversification within the ubiquitous acI lineage of Actinobacteria.</title>
        <authorList>
            <person name="Neuenschwander S.M."/>
            <person name="Salcher M."/>
            <person name="Ghai R."/>
            <person name="Pernthaler J."/>
        </authorList>
    </citation>
    <scope>NUCLEOTIDE SEQUENCE [LARGE SCALE GENOMIC DNA]</scope>
    <source>
        <strain evidence="8">MMS-21-160</strain>
    </source>
</reference>
<dbReference type="Pfam" id="PF00482">
    <property type="entry name" value="T2SSF"/>
    <property type="match status" value="1"/>
</dbReference>
<name>A0A249KA50_9ACTN</name>
<evidence type="ECO:0000256" key="3">
    <source>
        <dbReference type="ARBA" id="ARBA00022692"/>
    </source>
</evidence>
<dbReference type="Proteomes" id="UP000217171">
    <property type="component" value="Chromosome"/>
</dbReference>
<evidence type="ECO:0000256" key="5">
    <source>
        <dbReference type="ARBA" id="ARBA00023136"/>
    </source>
</evidence>
<keyword evidence="9" id="KW-1185">Reference proteome</keyword>
<sequence length="205" mass="22633">MSNTKIYILLLIAPAVIFSIRIILIEVANIISVSNYAFTLSWLKNLIGTLTGSQVKQNEINEELVNILQMLSIMISAGESPMMAMRYVSRRAKGYLPELINLSFQKYATGNNLAQTMEFIAAATGSTQVRRLTNSIQIASERGTPILEVLNNQVQSLNKQINLSLLKKSGKSEIALLIPVVFLILPISISFAIWPSIYGLNQAGF</sequence>
<proteinExistence type="predicted"/>
<evidence type="ECO:0000313" key="9">
    <source>
        <dbReference type="Proteomes" id="UP000217171"/>
    </source>
</evidence>
<gene>
    <name evidence="8" type="ORF">B1s21160_05040</name>
</gene>
<evidence type="ECO:0000256" key="6">
    <source>
        <dbReference type="SAM" id="Phobius"/>
    </source>
</evidence>
<feature type="domain" description="Type II secretion system protein GspF" evidence="7">
    <location>
        <begin position="68"/>
        <end position="191"/>
    </location>
</feature>
<protein>
    <submittedName>
        <fullName evidence="8">Tight adherence protein C</fullName>
    </submittedName>
</protein>
<dbReference type="PANTHER" id="PTHR35007:SF2">
    <property type="entry name" value="PILUS ASSEMBLE PROTEIN"/>
    <property type="match status" value="1"/>
</dbReference>
<feature type="transmembrane region" description="Helical" evidence="6">
    <location>
        <begin position="6"/>
        <end position="24"/>
    </location>
</feature>
<comment type="subcellular location">
    <subcellularLocation>
        <location evidence="1">Cell membrane</location>
        <topology evidence="1">Multi-pass membrane protein</topology>
    </subcellularLocation>
</comment>